<protein>
    <submittedName>
        <fullName evidence="2">Uncharacterized protein</fullName>
    </submittedName>
</protein>
<keyword evidence="3" id="KW-1185">Reference proteome</keyword>
<feature type="compositionally biased region" description="Polar residues" evidence="1">
    <location>
        <begin position="81"/>
        <end position="98"/>
    </location>
</feature>
<feature type="region of interest" description="Disordered" evidence="1">
    <location>
        <begin position="80"/>
        <end position="132"/>
    </location>
</feature>
<evidence type="ECO:0000313" key="3">
    <source>
        <dbReference type="Proteomes" id="UP001151295"/>
    </source>
</evidence>
<dbReference type="EMBL" id="JANBQD010000248">
    <property type="protein sequence ID" value="KAJ1985677.1"/>
    <property type="molecule type" value="Genomic_DNA"/>
</dbReference>
<accession>A0ABQ8PDB3</accession>
<comment type="caution">
    <text evidence="2">The sequence shown here is derived from an EMBL/GenBank/DDBJ whole genome shotgun (WGS) entry which is preliminary data.</text>
</comment>
<evidence type="ECO:0000256" key="1">
    <source>
        <dbReference type="SAM" id="MobiDB-lite"/>
    </source>
</evidence>
<reference evidence="2" key="1">
    <citation type="submission" date="2022-07" db="EMBL/GenBank/DDBJ databases">
        <title>Phylogenomic reconstructions and comparative analyses of Kickxellomycotina fungi.</title>
        <authorList>
            <person name="Reynolds N.K."/>
            <person name="Stajich J.E."/>
            <person name="Barry K."/>
            <person name="Grigoriev I.V."/>
            <person name="Crous P."/>
            <person name="Smith M.E."/>
        </authorList>
    </citation>
    <scope>NUCLEOTIDE SEQUENCE</scope>
    <source>
        <strain evidence="2">BCRC 34882</strain>
    </source>
</reference>
<proteinExistence type="predicted"/>
<feature type="non-terminal residue" evidence="2">
    <location>
        <position position="132"/>
    </location>
</feature>
<sequence length="132" mass="14542">MGCRRCRGWEDSECCLSQQDACTCACHTSCECAFCHTIELKARSGIRSTSCYGRQQQQNQSIASSKLSALKLATVLRLDSRGNSSYDGSSTTNEQTGNDALHDLQQPNTSARKSSEKARKWASRRSTTLKPL</sequence>
<name>A0ABQ8PDB3_9FUNG</name>
<gene>
    <name evidence="2" type="ORF">EDC05_006523</name>
</gene>
<evidence type="ECO:0000313" key="2">
    <source>
        <dbReference type="EMBL" id="KAJ1985677.1"/>
    </source>
</evidence>
<dbReference type="Proteomes" id="UP001151295">
    <property type="component" value="Unassembled WGS sequence"/>
</dbReference>
<organism evidence="2 3">
    <name type="scientific">Coemansia umbellata</name>
    <dbReference type="NCBI Taxonomy" id="1424467"/>
    <lineage>
        <taxon>Eukaryota</taxon>
        <taxon>Fungi</taxon>
        <taxon>Fungi incertae sedis</taxon>
        <taxon>Zoopagomycota</taxon>
        <taxon>Kickxellomycotina</taxon>
        <taxon>Kickxellomycetes</taxon>
        <taxon>Kickxellales</taxon>
        <taxon>Kickxellaceae</taxon>
        <taxon>Coemansia</taxon>
    </lineage>
</organism>